<reference evidence="2" key="2">
    <citation type="submission" date="2025-08" db="UniProtKB">
        <authorList>
            <consortium name="RefSeq"/>
        </authorList>
    </citation>
    <scope>IDENTIFICATION</scope>
    <source>
        <tissue evidence="2">Leaf</tissue>
    </source>
</reference>
<accession>A0AC58RPH3</accession>
<name>A0AC58RPH3_TOBAC</name>
<evidence type="ECO:0000313" key="2">
    <source>
        <dbReference type="RefSeq" id="XP_075074625.1"/>
    </source>
</evidence>
<keyword evidence="1" id="KW-1185">Reference proteome</keyword>
<organism evidence="1 2">
    <name type="scientific">Nicotiana tabacum</name>
    <name type="common">Common tobacco</name>
    <dbReference type="NCBI Taxonomy" id="4097"/>
    <lineage>
        <taxon>Eukaryota</taxon>
        <taxon>Viridiplantae</taxon>
        <taxon>Streptophyta</taxon>
        <taxon>Embryophyta</taxon>
        <taxon>Tracheophyta</taxon>
        <taxon>Spermatophyta</taxon>
        <taxon>Magnoliopsida</taxon>
        <taxon>eudicotyledons</taxon>
        <taxon>Gunneridae</taxon>
        <taxon>Pentapetalae</taxon>
        <taxon>asterids</taxon>
        <taxon>lamiids</taxon>
        <taxon>Solanales</taxon>
        <taxon>Solanaceae</taxon>
        <taxon>Nicotianoideae</taxon>
        <taxon>Nicotianeae</taxon>
        <taxon>Nicotiana</taxon>
    </lineage>
</organism>
<dbReference type="RefSeq" id="XP_075074625.1">
    <property type="nucleotide sequence ID" value="XM_075218524.1"/>
</dbReference>
<proteinExistence type="predicted"/>
<sequence length="450" mass="50239">MTGTTNSSTSIGGSSKYTSDPSSPLFLLSSDVPGVSLVSVPFSGTGFGGFIDGSCVKPDANSPEYKQWNRCNNMVISWLTSSLSLDITETVQYFETTESIWKQLNSRYGSANGTKVFELKRELASTYQAKEVFRRRKNRTKSINFLWKPGHSIDKCYKYHDFPPTFKVAKGRRTATNVSIESDSSAPNHLPGSQTSLHTAATSDQDSLTWIVDSGASDHMTSNKNFLINITPLPIPFLVSLPNGYKVNVTCTEQFDCIVQFTKISCIIQGPSLKKLLDLGKLDSRLYKFVWEKPSQQQSIPSYACNSLPSCLILVFFLVLLPSPLLHNKSPYELLFGKAPSYSHLRTFGYICYATIPIPHKDKLKPRAILCIFLGYTFAKKGYKLFNLNSRKCFVSRDVIFHEHHFPFSPDFSFPDISAVFPPASPYPVNSPVSFSYDESHPVSSSLSFE</sequence>
<evidence type="ECO:0000313" key="1">
    <source>
        <dbReference type="Proteomes" id="UP000790787"/>
    </source>
</evidence>
<gene>
    <name evidence="2" type="primary">LOC142162202</name>
</gene>
<dbReference type="Proteomes" id="UP000790787">
    <property type="component" value="Chromosome 7"/>
</dbReference>
<reference evidence="1" key="1">
    <citation type="journal article" date="2014" name="Nat. Commun.">
        <title>The tobacco genome sequence and its comparison with those of tomato and potato.</title>
        <authorList>
            <person name="Sierro N."/>
            <person name="Battey J.N."/>
            <person name="Ouadi S."/>
            <person name="Bakaher N."/>
            <person name="Bovet L."/>
            <person name="Willig A."/>
            <person name="Goepfert S."/>
            <person name="Peitsch M.C."/>
            <person name="Ivanov N.V."/>
        </authorList>
    </citation>
    <scope>NUCLEOTIDE SEQUENCE [LARGE SCALE GENOMIC DNA]</scope>
</reference>
<protein>
    <submittedName>
        <fullName evidence="2">Uncharacterized protein LOC142162202</fullName>
    </submittedName>
</protein>